<name>A0ABV4XIQ8_9CYAN</name>
<comment type="caution">
    <text evidence="1">The sequence shown here is derived from an EMBL/GenBank/DDBJ whole genome shotgun (WGS) entry which is preliminary data.</text>
</comment>
<accession>A0ABV4XIQ8</accession>
<evidence type="ECO:0000313" key="2">
    <source>
        <dbReference type="Proteomes" id="UP001576784"/>
    </source>
</evidence>
<keyword evidence="2" id="KW-1185">Reference proteome</keyword>
<reference evidence="1 2" key="1">
    <citation type="submission" date="2024-09" db="EMBL/GenBank/DDBJ databases">
        <title>Floridaenema gen nov. (Aerosakkonemataceae, Aerosakkonematales ord. nov., Cyanobacteria) from benthic tropical and subtropical fresh waters, with the description of four new species.</title>
        <authorList>
            <person name="Moretto J.A."/>
            <person name="Berthold D.E."/>
            <person name="Lefler F.W."/>
            <person name="Huang I.-S."/>
            <person name="Laughinghouse H. IV."/>
        </authorList>
    </citation>
    <scope>NUCLEOTIDE SEQUENCE [LARGE SCALE GENOMIC DNA]</scope>
    <source>
        <strain evidence="1 2">BLCC-F50</strain>
    </source>
</reference>
<dbReference type="EMBL" id="JBHFNR010000015">
    <property type="protein sequence ID" value="MFB2891596.1"/>
    <property type="molecule type" value="Genomic_DNA"/>
</dbReference>
<dbReference type="RefSeq" id="WP_413261274.1">
    <property type="nucleotide sequence ID" value="NZ_JBHFNR010000015.1"/>
</dbReference>
<protein>
    <submittedName>
        <fullName evidence="1">DUF1822 family protein</fullName>
    </submittedName>
</protein>
<organism evidence="1 2">
    <name type="scientific">Floridaenema flaviceps BLCC-F50</name>
    <dbReference type="NCBI Taxonomy" id="3153642"/>
    <lineage>
        <taxon>Bacteria</taxon>
        <taxon>Bacillati</taxon>
        <taxon>Cyanobacteriota</taxon>
        <taxon>Cyanophyceae</taxon>
        <taxon>Oscillatoriophycideae</taxon>
        <taxon>Aerosakkonematales</taxon>
        <taxon>Aerosakkonemataceae</taxon>
        <taxon>Floridanema</taxon>
        <taxon>Floridanema flaviceps</taxon>
    </lineage>
</organism>
<gene>
    <name evidence="1" type="ORF">ACE1CI_01500</name>
</gene>
<dbReference type="Pfam" id="PF08852">
    <property type="entry name" value="DUF1822"/>
    <property type="match status" value="1"/>
</dbReference>
<proteinExistence type="predicted"/>
<sequence>MTFNITQLNLAYPHQLVLEFTPEEQAQALPSAQDYSHDAARYRAYLNRLCLNTLLPVLQEEANVNQSPELFPSQQALPSIWELVNGTAVNLGNTCLVIIPSEAIDTEEFCVPQEWADIPEWAADYYLAVQVNLEDGWLRVWGFTTHRKLKSEGRYDGSDRTYSLDSDNLFENLNTLWVSLKLCREEKAVIEPLQELSANQKERFLSELSKPSSYSPRLKILFDQWGAFLASDNLREQLYYQRIGKESVMHKLVNLSEHIFHQLWLSLDELVQALNLNFALVRSRSGDAENRPPEISRGRIIDLGIQLAGHPVALIVHFTNESENKRNILLQLHPGASYPYLPPDVELIVLDDTGGVFLEARSRKADNWIQLEFRGEPGEKFSVKVALGDASIVENFVI</sequence>
<evidence type="ECO:0000313" key="1">
    <source>
        <dbReference type="EMBL" id="MFB2891596.1"/>
    </source>
</evidence>
<dbReference type="Proteomes" id="UP001576784">
    <property type="component" value="Unassembled WGS sequence"/>
</dbReference>
<dbReference type="InterPro" id="IPR014951">
    <property type="entry name" value="DUF1822"/>
</dbReference>